<dbReference type="RefSeq" id="WP_155694809.1">
    <property type="nucleotide sequence ID" value="NZ_WOCD01000002.1"/>
</dbReference>
<organism evidence="7 8">
    <name type="scientific">Psychrosphaera haliotis</name>
    <dbReference type="NCBI Taxonomy" id="555083"/>
    <lineage>
        <taxon>Bacteria</taxon>
        <taxon>Pseudomonadati</taxon>
        <taxon>Pseudomonadota</taxon>
        <taxon>Gammaproteobacteria</taxon>
        <taxon>Alteromonadales</taxon>
        <taxon>Pseudoalteromonadaceae</taxon>
        <taxon>Psychrosphaera</taxon>
    </lineage>
</organism>
<dbReference type="Pfam" id="PF03441">
    <property type="entry name" value="FAD_binding_7"/>
    <property type="match status" value="1"/>
</dbReference>
<dbReference type="GO" id="GO:0071949">
    <property type="term" value="F:FAD binding"/>
    <property type="evidence" value="ECO:0007669"/>
    <property type="project" value="TreeGrafter"/>
</dbReference>
<protein>
    <submittedName>
        <fullName evidence="7">Deoxyribodipyrimidine photo-lyase</fullName>
    </submittedName>
</protein>
<dbReference type="PROSITE" id="PS51645">
    <property type="entry name" value="PHR_CRY_ALPHA_BETA"/>
    <property type="match status" value="1"/>
</dbReference>
<evidence type="ECO:0000256" key="3">
    <source>
        <dbReference type="ARBA" id="ARBA00022827"/>
    </source>
</evidence>
<dbReference type="InterPro" id="IPR006050">
    <property type="entry name" value="DNA_photolyase_N"/>
</dbReference>
<sequence length="494" mass="57720">MSVNIVWLKRDLRVNDHNALHYAANDGLPVFVLYVVETDYWNLEDTSARQFLFIKESLKSLAKNLESRQFNLTVRKGSVTEILSNIMKHVAINKLLSHEETGNSWTFKRDIEVKKWARENKVVWKEFKQKPVIRGNLNRDKWQESAIEFFDDKPISIPSGHSFLPRTTGLELLDCYGGNDNYFANDCQTGGIESAHTVLNGFLESRVKDYLYGISSPIKSIRSSSRLSPYLAHGVLSLKDVMQKAWQISDELGSRNKSGFVSRLFWHSHFIQKFETEPSHEFQAVNKSFDMMRRNEFDQDRFNLWKMGNTGVPFVDACMRMLNHTGWINFRMRAMLTAFSSYHLWLHWQKPASHLAQMFIDYEPGIHYPQIQMQSGVTGINPFRMYNPVKQAEKYDPKNEFVRKWIPELGHVPNTFVQQPWLYPALKEDVYPKSEPPEILVKNSRLKIKEYLATHADPNEKQRVIKTHASRKRTTNKPKTKSYDKVNKNQFSLF</sequence>
<keyword evidence="2 4" id="KW-0285">Flavoprotein</keyword>
<dbReference type="Gene3D" id="3.40.50.620">
    <property type="entry name" value="HUPs"/>
    <property type="match status" value="1"/>
</dbReference>
<feature type="compositionally biased region" description="Basic residues" evidence="5">
    <location>
        <begin position="464"/>
        <end position="480"/>
    </location>
</feature>
<accession>A0A6N8F6J1</accession>
<feature type="binding site" evidence="4">
    <location>
        <begin position="224"/>
        <end position="228"/>
    </location>
    <ligand>
        <name>FAD</name>
        <dbReference type="ChEBI" id="CHEBI:57692"/>
    </ligand>
</feature>
<dbReference type="PANTHER" id="PTHR11455">
    <property type="entry name" value="CRYPTOCHROME"/>
    <property type="match status" value="1"/>
</dbReference>
<dbReference type="InterPro" id="IPR014729">
    <property type="entry name" value="Rossmann-like_a/b/a_fold"/>
</dbReference>
<comment type="cofactor">
    <cofactor evidence="4">
        <name>FAD</name>
        <dbReference type="ChEBI" id="CHEBI:57692"/>
    </cofactor>
    <text evidence="4">Binds 1 FAD per subunit.</text>
</comment>
<evidence type="ECO:0000259" key="6">
    <source>
        <dbReference type="PROSITE" id="PS51645"/>
    </source>
</evidence>
<proteinExistence type="predicted"/>
<dbReference type="InterPro" id="IPR005101">
    <property type="entry name" value="Cryptochr/Photolyase_FAD-bd"/>
</dbReference>
<dbReference type="GO" id="GO:0003677">
    <property type="term" value="F:DNA binding"/>
    <property type="evidence" value="ECO:0007669"/>
    <property type="project" value="TreeGrafter"/>
</dbReference>
<gene>
    <name evidence="7" type="ORF">GNP35_04220</name>
</gene>
<dbReference type="InterPro" id="IPR036155">
    <property type="entry name" value="Crypto/Photolyase_N_sf"/>
</dbReference>
<dbReference type="Gene3D" id="1.25.40.80">
    <property type="match status" value="1"/>
</dbReference>
<feature type="binding site" evidence="4">
    <location>
        <position position="210"/>
    </location>
    <ligand>
        <name>FAD</name>
        <dbReference type="ChEBI" id="CHEBI:57692"/>
    </ligand>
</feature>
<evidence type="ECO:0000256" key="5">
    <source>
        <dbReference type="SAM" id="MobiDB-lite"/>
    </source>
</evidence>
<evidence type="ECO:0000313" key="7">
    <source>
        <dbReference type="EMBL" id="MUH71754.1"/>
    </source>
</evidence>
<dbReference type="InterPro" id="IPR002081">
    <property type="entry name" value="Cryptochrome/DNA_photolyase_1"/>
</dbReference>
<dbReference type="Pfam" id="PF00875">
    <property type="entry name" value="DNA_photolyase"/>
    <property type="match status" value="1"/>
</dbReference>
<dbReference type="OrthoDB" id="9772484at2"/>
<dbReference type="GO" id="GO:0009416">
    <property type="term" value="P:response to light stimulus"/>
    <property type="evidence" value="ECO:0007669"/>
    <property type="project" value="TreeGrafter"/>
</dbReference>
<dbReference type="InterPro" id="IPR036134">
    <property type="entry name" value="Crypto/Photolyase_FAD-like_sf"/>
</dbReference>
<keyword evidence="8" id="KW-1185">Reference proteome</keyword>
<dbReference type="AlphaFoldDB" id="A0A6N8F6J1"/>
<feature type="region of interest" description="Disordered" evidence="5">
    <location>
        <begin position="457"/>
        <end position="494"/>
    </location>
</feature>
<name>A0A6N8F6J1_9GAMM</name>
<dbReference type="SUPFAM" id="SSF52425">
    <property type="entry name" value="Cryptochrome/photolyase, N-terminal domain"/>
    <property type="match status" value="1"/>
</dbReference>
<feature type="domain" description="Photolyase/cryptochrome alpha/beta" evidence="6">
    <location>
        <begin position="2"/>
        <end position="132"/>
    </location>
</feature>
<dbReference type="PANTHER" id="PTHR11455:SF9">
    <property type="entry name" value="CRYPTOCHROME CIRCADIAN CLOCK 5 ISOFORM X1"/>
    <property type="match status" value="1"/>
</dbReference>
<comment type="caution">
    <text evidence="7">The sequence shown here is derived from an EMBL/GenBank/DDBJ whole genome shotgun (WGS) entry which is preliminary data.</text>
</comment>
<dbReference type="Gene3D" id="1.10.579.10">
    <property type="entry name" value="DNA Cyclobutane Dipyrimidine Photolyase, subunit A, domain 3"/>
    <property type="match status" value="1"/>
</dbReference>
<keyword evidence="7" id="KW-0456">Lyase</keyword>
<dbReference type="EMBL" id="WOCD01000002">
    <property type="protein sequence ID" value="MUH71754.1"/>
    <property type="molecule type" value="Genomic_DNA"/>
</dbReference>
<evidence type="ECO:0000256" key="2">
    <source>
        <dbReference type="ARBA" id="ARBA00022630"/>
    </source>
</evidence>
<dbReference type="SUPFAM" id="SSF48173">
    <property type="entry name" value="Cryptochrome/photolyase FAD-binding domain"/>
    <property type="match status" value="1"/>
</dbReference>
<keyword evidence="3 4" id="KW-0274">FAD</keyword>
<dbReference type="GO" id="GO:0003904">
    <property type="term" value="F:deoxyribodipyrimidine photo-lyase activity"/>
    <property type="evidence" value="ECO:0007669"/>
    <property type="project" value="TreeGrafter"/>
</dbReference>
<evidence type="ECO:0000313" key="8">
    <source>
        <dbReference type="Proteomes" id="UP000439994"/>
    </source>
</evidence>
<reference evidence="7 8" key="1">
    <citation type="submission" date="2019-11" db="EMBL/GenBank/DDBJ databases">
        <title>P. haliotis isolates from Z. marina roots.</title>
        <authorList>
            <person name="Cohen M."/>
            <person name="Jospin G."/>
            <person name="Eisen J.A."/>
            <person name="Coil D.A."/>
        </authorList>
    </citation>
    <scope>NUCLEOTIDE SEQUENCE [LARGE SCALE GENOMIC DNA]</scope>
    <source>
        <strain evidence="7 8">UCD-MCMsp1aY</strain>
    </source>
</reference>
<evidence type="ECO:0000256" key="1">
    <source>
        <dbReference type="ARBA" id="ARBA00001932"/>
    </source>
</evidence>
<dbReference type="Proteomes" id="UP000439994">
    <property type="component" value="Unassembled WGS sequence"/>
</dbReference>
<comment type="cofactor">
    <cofactor evidence="1">
        <name>(6R)-5,10-methylene-5,6,7,8-tetrahydrofolate</name>
        <dbReference type="ChEBI" id="CHEBI:15636"/>
    </cofactor>
</comment>
<feature type="binding site" evidence="4">
    <location>
        <position position="260"/>
    </location>
    <ligand>
        <name>FAD</name>
        <dbReference type="ChEBI" id="CHEBI:57692"/>
    </ligand>
</feature>
<evidence type="ECO:0000256" key="4">
    <source>
        <dbReference type="PIRSR" id="PIRSR602081-1"/>
    </source>
</evidence>